<evidence type="ECO:0000259" key="2">
    <source>
        <dbReference type="Pfam" id="PF20209"/>
    </source>
</evidence>
<accession>A0A9N9EWS6</accession>
<dbReference type="Proteomes" id="UP000789759">
    <property type="component" value="Unassembled WGS sequence"/>
</dbReference>
<feature type="compositionally biased region" description="Basic residues" evidence="1">
    <location>
        <begin position="1"/>
        <end position="10"/>
    </location>
</feature>
<organism evidence="3 4">
    <name type="scientific">Cetraspora pellucida</name>
    <dbReference type="NCBI Taxonomy" id="1433469"/>
    <lineage>
        <taxon>Eukaryota</taxon>
        <taxon>Fungi</taxon>
        <taxon>Fungi incertae sedis</taxon>
        <taxon>Mucoromycota</taxon>
        <taxon>Glomeromycotina</taxon>
        <taxon>Glomeromycetes</taxon>
        <taxon>Diversisporales</taxon>
        <taxon>Gigasporaceae</taxon>
        <taxon>Cetraspora</taxon>
    </lineage>
</organism>
<keyword evidence="4" id="KW-1185">Reference proteome</keyword>
<dbReference type="InterPro" id="IPR046700">
    <property type="entry name" value="DUF6570"/>
</dbReference>
<evidence type="ECO:0000313" key="3">
    <source>
        <dbReference type="EMBL" id="CAG8693771.1"/>
    </source>
</evidence>
<dbReference type="EMBL" id="CAJVQA010010162">
    <property type="protein sequence ID" value="CAG8693771.1"/>
    <property type="molecule type" value="Genomic_DNA"/>
</dbReference>
<evidence type="ECO:0000313" key="4">
    <source>
        <dbReference type="Proteomes" id="UP000789759"/>
    </source>
</evidence>
<reference evidence="3" key="1">
    <citation type="submission" date="2021-06" db="EMBL/GenBank/DDBJ databases">
        <authorList>
            <person name="Kallberg Y."/>
            <person name="Tangrot J."/>
            <person name="Rosling A."/>
        </authorList>
    </citation>
    <scope>NUCLEOTIDE SEQUENCE</scope>
    <source>
        <strain evidence="3">FL966</strain>
    </source>
</reference>
<feature type="region of interest" description="Disordered" evidence="1">
    <location>
        <begin position="1"/>
        <end position="25"/>
    </location>
</feature>
<sequence length="413" mass="48593">MSNQSLKRKGKENETSDESSLYSECNRLTHQERKKLETAEKHSEGLAKAREHMRKKRRCILEPTEQENNDIIIESEILPKNTLYVQQLSDFDIKLLKKFRTEMNNCAHHFCPTCKERFPSITLVIGDVPEELKCLTEIEEMLIAQIFPVVSVYYLRSGQYAYRGNVINFPQDVQEFVTRLLRHPSSLEILIVCRQSSRDQHSFKDFNVCRAKIEQALYWLKSNNRYYTNIEIDYNNEDIEFLDVDDDHINNNTEDIIMRNFVPTPAPSYNEEYAINNTLCQMQTEHDPILWPTIKGNPVNEFNTPRYIACTFPTLYPTGDADLRAEHAKDIKPAEYFKHLLKYKDGRFGRYTRWRYFALNSQMRWKALQKGRIYIKQSQNSMQLTVEEVQELANSDNHLADKIICFGEDLRGT</sequence>
<feature type="domain" description="DUF6570" evidence="2">
    <location>
        <begin position="123"/>
        <end position="236"/>
    </location>
</feature>
<comment type="caution">
    <text evidence="3">The sequence shown here is derived from an EMBL/GenBank/DDBJ whole genome shotgun (WGS) entry which is preliminary data.</text>
</comment>
<evidence type="ECO:0000256" key="1">
    <source>
        <dbReference type="SAM" id="MobiDB-lite"/>
    </source>
</evidence>
<dbReference type="Pfam" id="PF20209">
    <property type="entry name" value="DUF6570"/>
    <property type="match status" value="1"/>
</dbReference>
<dbReference type="AlphaFoldDB" id="A0A9N9EWS6"/>
<protein>
    <submittedName>
        <fullName evidence="3">19013_t:CDS:1</fullName>
    </submittedName>
</protein>
<proteinExistence type="predicted"/>
<name>A0A9N9EWS6_9GLOM</name>
<gene>
    <name evidence="3" type="ORF">CPELLU_LOCUS11446</name>
</gene>
<dbReference type="OrthoDB" id="2440225at2759"/>